<feature type="compositionally biased region" description="Basic and acidic residues" evidence="2">
    <location>
        <begin position="99"/>
        <end position="114"/>
    </location>
</feature>
<keyword evidence="1" id="KW-0802">TPR repeat</keyword>
<dbReference type="PROSITE" id="PS50005">
    <property type="entry name" value="TPR"/>
    <property type="match status" value="1"/>
</dbReference>
<evidence type="ECO:0000256" key="1">
    <source>
        <dbReference type="PROSITE-ProRule" id="PRU00339"/>
    </source>
</evidence>
<gene>
    <name evidence="3" type="ORF">LSTR_LSTR000483</name>
</gene>
<dbReference type="InParanoid" id="A0A482X1S7"/>
<feature type="repeat" description="TPR" evidence="1">
    <location>
        <begin position="118"/>
        <end position="151"/>
    </location>
</feature>
<reference evidence="3 4" key="1">
    <citation type="journal article" date="2017" name="Gigascience">
        <title>Genome sequence of the small brown planthopper, Laodelphax striatellus.</title>
        <authorList>
            <person name="Zhu J."/>
            <person name="Jiang F."/>
            <person name="Wang X."/>
            <person name="Yang P."/>
            <person name="Bao Y."/>
            <person name="Zhao W."/>
            <person name="Wang W."/>
            <person name="Lu H."/>
            <person name="Wang Q."/>
            <person name="Cui N."/>
            <person name="Li J."/>
            <person name="Chen X."/>
            <person name="Luo L."/>
            <person name="Yu J."/>
            <person name="Kang L."/>
            <person name="Cui F."/>
        </authorList>
    </citation>
    <scope>NUCLEOTIDE SEQUENCE [LARGE SCALE GENOMIC DNA]</scope>
    <source>
        <strain evidence="3">Lst14</strain>
    </source>
</reference>
<dbReference type="GO" id="GO:0005737">
    <property type="term" value="C:cytoplasm"/>
    <property type="evidence" value="ECO:0007669"/>
    <property type="project" value="TreeGrafter"/>
</dbReference>
<keyword evidence="4" id="KW-1185">Reference proteome</keyword>
<dbReference type="AlphaFoldDB" id="A0A482X1S7"/>
<dbReference type="InterPro" id="IPR019734">
    <property type="entry name" value="TPR_rpt"/>
</dbReference>
<dbReference type="GO" id="GO:0007288">
    <property type="term" value="P:sperm axoneme assembly"/>
    <property type="evidence" value="ECO:0007669"/>
    <property type="project" value="TreeGrafter"/>
</dbReference>
<dbReference type="GO" id="GO:0070286">
    <property type="term" value="P:axonemal dynein complex assembly"/>
    <property type="evidence" value="ECO:0007669"/>
    <property type="project" value="TreeGrafter"/>
</dbReference>
<evidence type="ECO:0000256" key="2">
    <source>
        <dbReference type="SAM" id="MobiDB-lite"/>
    </source>
</evidence>
<protein>
    <submittedName>
        <fullName evidence="3">Uncharacterized protein</fullName>
    </submittedName>
</protein>
<name>A0A482X1S7_LAOST</name>
<dbReference type="Gene3D" id="1.25.40.10">
    <property type="entry name" value="Tetratricopeptide repeat domain"/>
    <property type="match status" value="1"/>
</dbReference>
<dbReference type="EMBL" id="QKKF02019547">
    <property type="protein sequence ID" value="RZF39835.1"/>
    <property type="molecule type" value="Genomic_DNA"/>
</dbReference>
<dbReference type="OrthoDB" id="2017782at2759"/>
<dbReference type="InterPro" id="IPR011990">
    <property type="entry name" value="TPR-like_helical_dom_sf"/>
</dbReference>
<accession>A0A482X1S7</accession>
<dbReference type="STRING" id="195883.A0A482X1S7"/>
<dbReference type="SUPFAM" id="SSF48452">
    <property type="entry name" value="TPR-like"/>
    <property type="match status" value="1"/>
</dbReference>
<proteinExistence type="predicted"/>
<dbReference type="SMART" id="SM00028">
    <property type="entry name" value="TPR"/>
    <property type="match status" value="3"/>
</dbReference>
<feature type="region of interest" description="Disordered" evidence="2">
    <location>
        <begin position="81"/>
        <end position="114"/>
    </location>
</feature>
<evidence type="ECO:0000313" key="4">
    <source>
        <dbReference type="Proteomes" id="UP000291343"/>
    </source>
</evidence>
<evidence type="ECO:0000313" key="3">
    <source>
        <dbReference type="EMBL" id="RZF39835.1"/>
    </source>
</evidence>
<dbReference type="GO" id="GO:0005813">
    <property type="term" value="C:centrosome"/>
    <property type="evidence" value="ECO:0007669"/>
    <property type="project" value="TreeGrafter"/>
</dbReference>
<dbReference type="PANTHER" id="PTHR46540:SF1">
    <property type="entry name" value="TETRATRICOPEPTIDE REPEAT PROTEIN 12"/>
    <property type="match status" value="1"/>
</dbReference>
<organism evidence="3 4">
    <name type="scientific">Laodelphax striatellus</name>
    <name type="common">Small brown planthopper</name>
    <name type="synonym">Delphax striatella</name>
    <dbReference type="NCBI Taxonomy" id="195883"/>
    <lineage>
        <taxon>Eukaryota</taxon>
        <taxon>Metazoa</taxon>
        <taxon>Ecdysozoa</taxon>
        <taxon>Arthropoda</taxon>
        <taxon>Hexapoda</taxon>
        <taxon>Insecta</taxon>
        <taxon>Pterygota</taxon>
        <taxon>Neoptera</taxon>
        <taxon>Paraneoptera</taxon>
        <taxon>Hemiptera</taxon>
        <taxon>Auchenorrhyncha</taxon>
        <taxon>Fulgoroidea</taxon>
        <taxon>Delphacidae</taxon>
        <taxon>Criomorphinae</taxon>
        <taxon>Laodelphax</taxon>
    </lineage>
</organism>
<comment type="caution">
    <text evidence="3">The sequence shown here is derived from an EMBL/GenBank/DDBJ whole genome shotgun (WGS) entry which is preliminary data.</text>
</comment>
<dbReference type="Proteomes" id="UP000291343">
    <property type="component" value="Unassembled WGS sequence"/>
</dbReference>
<dbReference type="InterPro" id="IPR043195">
    <property type="entry name" value="TTC12"/>
</dbReference>
<dbReference type="PANTHER" id="PTHR46540">
    <property type="entry name" value="TETRATRICOPEPTIDE REPEAT PROTEIN 12"/>
    <property type="match status" value="1"/>
</dbReference>
<dbReference type="SMR" id="A0A482X1S7"/>
<sequence>MESSSNKLPPFDKVKDDELANFLQKVDDITSVINGMCSKDPSVSEGATKKADYLLGNDAKIQIDEENVKVVKNRTVINRKAYENDDNPNQASPESFMKSVERDAKERAENRRMSREVAKRLMKEGSKHYRSKEYEKALSYYNQAMDEVRDDYLLYLNRALTFTNLGLYSKAVDDCKWALKLDEDNLKAFLCKAKAQLCINKDEEAEVTIPEALEKHPGKEQFITDYVNGVKLARQENNTNVSLG</sequence>